<dbReference type="Pfam" id="PF05954">
    <property type="entry name" value="Phage_GPD"/>
    <property type="match status" value="1"/>
</dbReference>
<comment type="caution">
    <text evidence="2">The sequence shown here is derived from an EMBL/GenBank/DDBJ whole genome shotgun (WGS) entry which is preliminary data.</text>
</comment>
<proteinExistence type="predicted"/>
<dbReference type="InterPro" id="IPR037026">
    <property type="entry name" value="Vgr_OB-fold_dom_sf"/>
</dbReference>
<dbReference type="InterPro" id="IPR006531">
    <property type="entry name" value="Gp5/Vgr_OB"/>
</dbReference>
<dbReference type="Gene3D" id="3.55.50.10">
    <property type="entry name" value="Baseplate protein-like domains"/>
    <property type="match status" value="1"/>
</dbReference>
<evidence type="ECO:0000259" key="1">
    <source>
        <dbReference type="Pfam" id="PF04717"/>
    </source>
</evidence>
<dbReference type="Pfam" id="PF04717">
    <property type="entry name" value="Phage_base_V"/>
    <property type="match status" value="1"/>
</dbReference>
<protein>
    <submittedName>
        <fullName evidence="2">Type IV secretion protein Rhs</fullName>
    </submittedName>
</protein>
<evidence type="ECO:0000313" key="2">
    <source>
        <dbReference type="EMBL" id="GGB00786.1"/>
    </source>
</evidence>
<reference evidence="2" key="1">
    <citation type="journal article" date="2014" name="Int. J. Syst. Evol. Microbiol.">
        <title>Complete genome sequence of Corynebacterium casei LMG S-19264T (=DSM 44701T), isolated from a smear-ripened cheese.</title>
        <authorList>
            <consortium name="US DOE Joint Genome Institute (JGI-PGF)"/>
            <person name="Walter F."/>
            <person name="Albersmeier A."/>
            <person name="Kalinowski J."/>
            <person name="Ruckert C."/>
        </authorList>
    </citation>
    <scope>NUCLEOTIDE SEQUENCE</scope>
    <source>
        <strain evidence="2">CGMCC 1.15448</strain>
    </source>
</reference>
<dbReference type="SUPFAM" id="SSF69255">
    <property type="entry name" value="gp5 N-terminal domain-like"/>
    <property type="match status" value="1"/>
</dbReference>
<dbReference type="Proteomes" id="UP000607559">
    <property type="component" value="Unassembled WGS sequence"/>
</dbReference>
<dbReference type="Gene3D" id="2.30.110.50">
    <property type="match status" value="1"/>
</dbReference>
<organism evidence="2 3">
    <name type="scientific">Puia dinghuensis</name>
    <dbReference type="NCBI Taxonomy" id="1792502"/>
    <lineage>
        <taxon>Bacteria</taxon>
        <taxon>Pseudomonadati</taxon>
        <taxon>Bacteroidota</taxon>
        <taxon>Chitinophagia</taxon>
        <taxon>Chitinophagales</taxon>
        <taxon>Chitinophagaceae</taxon>
        <taxon>Puia</taxon>
    </lineage>
</organism>
<evidence type="ECO:0000313" key="3">
    <source>
        <dbReference type="Proteomes" id="UP000607559"/>
    </source>
</evidence>
<dbReference type="Gene3D" id="4.10.220.110">
    <property type="match status" value="1"/>
</dbReference>
<gene>
    <name evidence="2" type="ORF">GCM10011511_25090</name>
</gene>
<feature type="domain" description="Gp5/Type VI secretion system Vgr protein OB-fold" evidence="1">
    <location>
        <begin position="367"/>
        <end position="440"/>
    </location>
</feature>
<keyword evidence="3" id="KW-1185">Reference proteome</keyword>
<dbReference type="SUPFAM" id="SSF69279">
    <property type="entry name" value="Phage tail proteins"/>
    <property type="match status" value="2"/>
</dbReference>
<dbReference type="AlphaFoldDB" id="A0A8J2UD32"/>
<name>A0A8J2UD32_9BACT</name>
<dbReference type="EMBL" id="BMJC01000002">
    <property type="protein sequence ID" value="GGB00786.1"/>
    <property type="molecule type" value="Genomic_DNA"/>
</dbReference>
<sequence length="605" mass="65246">MAQLVNTTITIAGNPIPQFSSFQLTQGIFSHHVFRLVCPAESIDGSTGSAFNRSKNLMGANLVAQINSVEMSGQLRFSGIVTQVETSRFNSYNGDVIITGYSPTIILDNGGHCKSWEKKAVKNIAQDVLKHFPQNLLNPKVATKYPETLAYVVQYKETAWQFLFRLSATYGEWLFYDGRNLVIGEPSGGNSTALTFGGNLSRFTMALQVRPAALQMMAYDYMNHQVYTSTPSGIEGRAGLNDLGKTALQASQTVYAAQPKIWNNHFLTNKKQLDDVVNIQSAMNSSNHVRFNGSSGHPGVSVGGEVSVQGTNVFSQSNESYGEYTVISVNHYADGQGNYNNDFVAIPASIRVPPVATPLAPPCEAQSALVTDNHDPKGLGRVRLKFYWMNGAEKTPWIRVTSPHGGGGKGMFFIPEIGEEVIAGFEGDSAVKPYVIGTVYHGAANNTFSNAGNDVKALQTRSGNKVIMNDAAGSVFVQDKDGNSVLIDGAGNITVTANKTVTLNATDEIIFNTKKITMLAENEIYMQSKVLNGQLSETATVYGKNNVTVSSDTMVSLESQNKVEAIAKTEVNLSSQTKIGVDSVHIEVNGNSATNIRGGMVNLNT</sequence>
<accession>A0A8J2UD32</accession>
<dbReference type="Gene3D" id="2.40.50.230">
    <property type="entry name" value="Gp5 N-terminal domain"/>
    <property type="match status" value="1"/>
</dbReference>
<dbReference type="RefSeq" id="WP_188932034.1">
    <property type="nucleotide sequence ID" value="NZ_BMJC01000002.1"/>
</dbReference>
<reference evidence="2" key="2">
    <citation type="submission" date="2020-09" db="EMBL/GenBank/DDBJ databases">
        <authorList>
            <person name="Sun Q."/>
            <person name="Zhou Y."/>
        </authorList>
    </citation>
    <scope>NUCLEOTIDE SEQUENCE</scope>
    <source>
        <strain evidence="2">CGMCC 1.15448</strain>
    </source>
</reference>